<gene>
    <name evidence="1" type="ORF">QQF64_024751</name>
</gene>
<accession>A0ABR3NN25</accession>
<protein>
    <submittedName>
        <fullName evidence="1">Uncharacterized protein</fullName>
    </submittedName>
</protein>
<dbReference type="Proteomes" id="UP001558613">
    <property type="component" value="Unassembled WGS sequence"/>
</dbReference>
<proteinExistence type="predicted"/>
<keyword evidence="2" id="KW-1185">Reference proteome</keyword>
<sequence>MFPRVNTQSPLSQQSDAAIESLEIHWGFAKERPSYSGLGSTYRALASSHCVYTAADGVANRMDFSWMRVRNRTTVQIPQMMRALQWKGEVEWGK</sequence>
<evidence type="ECO:0000313" key="1">
    <source>
        <dbReference type="EMBL" id="KAL1278078.1"/>
    </source>
</evidence>
<comment type="caution">
    <text evidence="1">The sequence shown here is derived from an EMBL/GenBank/DDBJ whole genome shotgun (WGS) entry which is preliminary data.</text>
</comment>
<organism evidence="1 2">
    <name type="scientific">Cirrhinus molitorella</name>
    <name type="common">mud carp</name>
    <dbReference type="NCBI Taxonomy" id="172907"/>
    <lineage>
        <taxon>Eukaryota</taxon>
        <taxon>Metazoa</taxon>
        <taxon>Chordata</taxon>
        <taxon>Craniata</taxon>
        <taxon>Vertebrata</taxon>
        <taxon>Euteleostomi</taxon>
        <taxon>Actinopterygii</taxon>
        <taxon>Neopterygii</taxon>
        <taxon>Teleostei</taxon>
        <taxon>Ostariophysi</taxon>
        <taxon>Cypriniformes</taxon>
        <taxon>Cyprinidae</taxon>
        <taxon>Labeoninae</taxon>
        <taxon>Labeonini</taxon>
        <taxon>Cirrhinus</taxon>
    </lineage>
</organism>
<dbReference type="EMBL" id="JAYMGO010000003">
    <property type="protein sequence ID" value="KAL1278078.1"/>
    <property type="molecule type" value="Genomic_DNA"/>
</dbReference>
<reference evidence="1 2" key="1">
    <citation type="submission" date="2023-09" db="EMBL/GenBank/DDBJ databases">
        <authorList>
            <person name="Wang M."/>
        </authorList>
    </citation>
    <scope>NUCLEOTIDE SEQUENCE [LARGE SCALE GENOMIC DNA]</scope>
    <source>
        <strain evidence="1">GT-2023</strain>
        <tissue evidence="1">Liver</tissue>
    </source>
</reference>
<name>A0ABR3NN25_9TELE</name>
<evidence type="ECO:0000313" key="2">
    <source>
        <dbReference type="Proteomes" id="UP001558613"/>
    </source>
</evidence>